<organism evidence="6 7">
    <name type="scientific">Calicophoron daubneyi</name>
    <name type="common">Rumen fluke</name>
    <name type="synonym">Paramphistomum daubneyi</name>
    <dbReference type="NCBI Taxonomy" id="300641"/>
    <lineage>
        <taxon>Eukaryota</taxon>
        <taxon>Metazoa</taxon>
        <taxon>Spiralia</taxon>
        <taxon>Lophotrochozoa</taxon>
        <taxon>Platyhelminthes</taxon>
        <taxon>Trematoda</taxon>
        <taxon>Digenea</taxon>
        <taxon>Plagiorchiida</taxon>
        <taxon>Pronocephalata</taxon>
        <taxon>Paramphistomoidea</taxon>
        <taxon>Paramphistomidae</taxon>
        <taxon>Calicophoron</taxon>
    </lineage>
</organism>
<feature type="region of interest" description="Disordered" evidence="4">
    <location>
        <begin position="3004"/>
        <end position="3036"/>
    </location>
</feature>
<feature type="region of interest" description="Disordered" evidence="4">
    <location>
        <begin position="617"/>
        <end position="646"/>
    </location>
</feature>
<dbReference type="PROSITE" id="PS50077">
    <property type="entry name" value="HEAT_REPEAT"/>
    <property type="match status" value="2"/>
</dbReference>
<feature type="repeat" description="HEAT" evidence="3">
    <location>
        <begin position="2073"/>
        <end position="2111"/>
    </location>
</feature>
<feature type="domain" description="TOG" evidence="5">
    <location>
        <begin position="1781"/>
        <end position="2014"/>
    </location>
</feature>
<evidence type="ECO:0000256" key="2">
    <source>
        <dbReference type="ARBA" id="ARBA00022737"/>
    </source>
</evidence>
<dbReference type="InterPro" id="IPR057546">
    <property type="entry name" value="HEAT_GCN1"/>
</dbReference>
<feature type="compositionally biased region" description="Acidic residues" evidence="4">
    <location>
        <begin position="2644"/>
        <end position="2697"/>
    </location>
</feature>
<keyword evidence="2" id="KW-0677">Repeat</keyword>
<protein>
    <recommendedName>
        <fullName evidence="5">TOG domain-containing protein</fullName>
    </recommendedName>
</protein>
<feature type="region of interest" description="Disordered" evidence="4">
    <location>
        <begin position="1361"/>
        <end position="1380"/>
    </location>
</feature>
<dbReference type="GO" id="GO:0006417">
    <property type="term" value="P:regulation of translation"/>
    <property type="evidence" value="ECO:0007669"/>
    <property type="project" value="TreeGrafter"/>
</dbReference>
<dbReference type="Pfam" id="PF24987">
    <property type="entry name" value="HEAT_EF3_N"/>
    <property type="match status" value="1"/>
</dbReference>
<comment type="similarity">
    <text evidence="1">Belongs to the GCN1 family.</text>
</comment>
<feature type="compositionally biased region" description="Basic residues" evidence="4">
    <location>
        <begin position="1418"/>
        <end position="1432"/>
    </location>
</feature>
<feature type="repeat" description="HEAT" evidence="3">
    <location>
        <begin position="1954"/>
        <end position="1992"/>
    </location>
</feature>
<dbReference type="Pfam" id="PF24984">
    <property type="entry name" value="HEAT_EF3_GNC1"/>
    <property type="match status" value="1"/>
</dbReference>
<feature type="region of interest" description="Disordered" evidence="4">
    <location>
        <begin position="1626"/>
        <end position="1655"/>
    </location>
</feature>
<evidence type="ECO:0000313" key="6">
    <source>
        <dbReference type="EMBL" id="CAL5132687.1"/>
    </source>
</evidence>
<feature type="region of interest" description="Disordered" evidence="4">
    <location>
        <begin position="1400"/>
        <end position="1438"/>
    </location>
</feature>
<dbReference type="Proteomes" id="UP001497525">
    <property type="component" value="Unassembled WGS sequence"/>
</dbReference>
<feature type="region of interest" description="Disordered" evidence="4">
    <location>
        <begin position="1246"/>
        <end position="1274"/>
    </location>
</feature>
<dbReference type="GO" id="GO:0005829">
    <property type="term" value="C:cytosol"/>
    <property type="evidence" value="ECO:0007669"/>
    <property type="project" value="TreeGrafter"/>
</dbReference>
<evidence type="ECO:0000313" key="7">
    <source>
        <dbReference type="Proteomes" id="UP001497525"/>
    </source>
</evidence>
<dbReference type="GO" id="GO:0034198">
    <property type="term" value="P:cellular response to amino acid starvation"/>
    <property type="evidence" value="ECO:0007669"/>
    <property type="project" value="TreeGrafter"/>
</dbReference>
<dbReference type="Pfam" id="PF25801">
    <property type="entry name" value="HEAT_GCN1_C_2"/>
    <property type="match status" value="1"/>
</dbReference>
<name>A0AAV2T5E9_CALDB</name>
<dbReference type="SUPFAM" id="SSF48371">
    <property type="entry name" value="ARM repeat"/>
    <property type="match status" value="4"/>
</dbReference>
<dbReference type="InterPro" id="IPR034085">
    <property type="entry name" value="TOG"/>
</dbReference>
<dbReference type="Pfam" id="PF24993">
    <property type="entry name" value="GNC1_N"/>
    <property type="match status" value="1"/>
</dbReference>
<reference evidence="6" key="1">
    <citation type="submission" date="2024-06" db="EMBL/GenBank/DDBJ databases">
        <authorList>
            <person name="Liu X."/>
            <person name="Lenzi L."/>
            <person name="Haldenby T S."/>
            <person name="Uol C."/>
        </authorList>
    </citation>
    <scope>NUCLEOTIDE SEQUENCE</scope>
</reference>
<dbReference type="SMART" id="SM01349">
    <property type="entry name" value="TOG"/>
    <property type="match status" value="1"/>
</dbReference>
<feature type="compositionally biased region" description="Low complexity" evidence="4">
    <location>
        <begin position="633"/>
        <end position="646"/>
    </location>
</feature>
<dbReference type="EMBL" id="CAXLJL010000134">
    <property type="protein sequence ID" value="CAL5132687.1"/>
    <property type="molecule type" value="Genomic_DNA"/>
</dbReference>
<feature type="compositionally biased region" description="Basic and acidic residues" evidence="4">
    <location>
        <begin position="1635"/>
        <end position="1645"/>
    </location>
</feature>
<dbReference type="Gene3D" id="1.25.10.10">
    <property type="entry name" value="Leucine-rich Repeat Variant"/>
    <property type="match status" value="4"/>
</dbReference>
<evidence type="ECO:0000256" key="4">
    <source>
        <dbReference type="SAM" id="MobiDB-lite"/>
    </source>
</evidence>
<dbReference type="InterPro" id="IPR011989">
    <property type="entry name" value="ARM-like"/>
</dbReference>
<feature type="region of interest" description="Disordered" evidence="4">
    <location>
        <begin position="2619"/>
        <end position="2700"/>
    </location>
</feature>
<evidence type="ECO:0000256" key="1">
    <source>
        <dbReference type="ARBA" id="ARBA00007366"/>
    </source>
</evidence>
<feature type="compositionally biased region" description="Polar residues" evidence="4">
    <location>
        <begin position="1361"/>
        <end position="1375"/>
    </location>
</feature>
<dbReference type="PANTHER" id="PTHR23346:SF7">
    <property type="entry name" value="STALLED RIBOSOME SENSOR GCN1"/>
    <property type="match status" value="1"/>
</dbReference>
<comment type="caution">
    <text evidence="6">The sequence shown here is derived from an EMBL/GenBank/DDBJ whole genome shotgun (WGS) entry which is preliminary data.</text>
</comment>
<sequence length="3311" mass="364466">MALVGDILSKVQILCPKFAVKEVDWDHSEFDESFVDEFFRAVGNHISIHKSDAHVLRDLITEISANNPTLALRSACSLLSQASRPIDENSMSVYLDKLQSFSLLNSLLDSCITSHDTSEVDNVVRVWCLFVSRGLSLLPARRANFLYKLCKSLWSKNPLIIDRIIDYTSSTPESFYTLVLNARIAEYLKSSCTAKFETQKLVFVEKFLRSLISKLYIPRPLLIRCTRVITACVDQDMFTNVVIPVLNKAILRSAEAHMTEVDAVLKQVPFELDFCAKDLAQSVVKNLSALSDIVRRDTAAVLCTIVSRCSEADAVIAVFKLAYGQMTGPDGKKAGQTSLLEALKCLGEMSSHGVKRSSASERIANVVVAHFLDYLEQETHEETLIYASKQLSKWVCQFRSNLPERFYSFIKTKAFNAKVAPSVRCAYLACMDSGFHKVKIGDRMPVPVTASLLTTVQRAFGQPNHSPIVFESACASLLWLRHFVAKSSPLTEEKIKSDLIPTPVWAMLVGTSATGRRRPWFSERFLQSAPDSVLAKLARLIELAIRDLYEYLPPETLSSAYRILLLLAIHPHYTAVRKPALDCVRAILSCTDDRRWIHAKAFLVDLFTCLLDDETEPKVTKPSSEEAPSAPVKSQKVSEASASSSTVQSINFGPRLWNEVNASRPESQTAPGQRERLHVVSTYLTRLITELVCVPASTTMEQMKEGLNKSFKKHSSDLWDKLPVDYWQKVTEAYITAVFASSHPIISTGMPRFWEQLRHRLGLPDLFDDSSWISLLGDEFVASKWAELVNLFLDLPCLDQAHGLALWRLVSWSPTEFGRTLINAVMLKLSHPSFLSASEREVQIMLTPDSQLYNHELLEGLPIYQKSDANIKRESKLYSYDVQMDIVAAQKEREKIAKRTTGSAEQERPLLEVLAEQLTEKQLSAVRVEMEKEAEIRRRMIDADAKGRHLSAVLTDALSACLSSKRRFESQSALAIGNLVRSSCPDLSRLLSHLISSPLMSPYVLRAFVQCVVLCLECAASPHDSSSHPDHECMTVAPMIGWWSVRILGPARLLHRSDLTLLINSSGRHLSGSRVAHLAILERFVEDSVALTVNWSTQTISQQTSRVLSFLSEKFPTPDVNAILLCSVLSPAFEFLLLASGWARPLVEEIPGLTFPGIIANTSEEKDVNKLTGIPASVLQKWNWVNSQHVHDLLTICLRQLRNANESLSTSLPANLKHELMMRVVPFHTIFRVMRQVVEGCLHPDGASASTDRLPTDDVPEDSTPASPDRADEVQDEASKALAVLAMDVLRAASQVVGVTCASDPKANDTVRLVNVSLEVLILGLVSETAEAREICASCILLLCEAIPSLTSVIGGDTTTTLSVPESNPQSQNLVSDDPAHGENEAVMKEDLHVSADVAAEQSTVDEPDTKASESTAKSKKKPSKGQRRKYKQAQAAAGVGDVHVEDRPYDNPALWPSLTIWPCLQLRIWVARSDLSPEVATLAERLWIAFGLDAACEQQNLTEKKQEFACLIDSPKIPSLLPPLKLANRLLLEVTRPVLPVQQATADAFAVCLLNRSPQEISAILDKLIQLYRVMLHRDPAVKDSIGRTLIPESADRWQERVGLAFALSRLPEALNPSEGAWKTLRKGQLTQKDQGEEKERDSTDTLSNGRVEDADVSRKADTWLLNMFRFLVPDGLNDRNDTVRSEMLQAGLRAVAIFGKAYINQLLPILETFINKAPNVAELDAVRQSVLVLTGSLAQHLDADNPKVVNIFNRLLSTLNFPSDVVQQAVEDCLASLITKLPEEQVSKTITRLMTTLLGSSGYAERHGAAHGIAGVARGLGIMSLKHYGIVDKLLPALEDTKSSKRREGALLAIERLCLGMGRLFEPYVIRLISGLLNSFGDANPGVREAASNTARAVMSKLSAHGVRLILPALLRAIDDQQSWRTKAESVELLGTMTNCAPKQLSACLPQIVPRLIEVLADSQDRVKQAGMRALKQIGSVIRNPEVQALVPMLTNSLQNPLANKMPCLLALRDTCFVHVLDAPSLALILPVIQRAFNERSTEARKTAAQIFGNLHSLARKEELQPYVGSILPPLKTCLLDAVPEVRSVAAAALGALVRGMGEQCFKELLPWLIETLTSESSSVDRSGAAQGMAEVLGAMGIDRLRAILPDLIQTASTDAKIQPHVRDGYLMLFIYLPAVFQDSFSEFIGPIIPMILRSLSDETEFLRETALRAGQQIVHLFAETSIELILPELERGMGDNNWRIRHSSVQLVGDLLYQVSGLSGKGTTKTQNEDDTFGTTEAQERLRVVLGEERHNRVLARLHMARSDPTLIVRQAAVHVWKIVVANTSRTLREIMPVLIKLLLDTLGSSNREQQQLSARALGDVVKKLGERILPEIIPLLVLGLDSPDADQRRGVCTGLMEIMRSCQREQLINYADGLLVPIRRTLCDPLPEVRRSGARTFDILYGSYGVRSLDGILPDLLAHLDDPESSSFALDGLKQLLVVRGRAVMPYLVPKLTYPTINVKAFAYLASVAGDALGRQLSRILPALLTTVSQLAGQPTEEEDLHHCASVLVCIYDAGGVRYIFNELLSGLMPAGAGQNTAPTSSQYLAPDTPAYRNACLRLLSSYLEASYEPDLEDADAERPAANQGAARKGKKGESGDESDERSSIVDDDDEEEEDDDEDVDSNSEVSEEEDENSEDLSTDSDLVDEEEVPDAKETIERVLREFYPTALRNICRLLAFKDKRTLSGAWRCLEALFKRWSPETVSTQLNDLRQGIRGAVSEMHKSRSVVSRDNEFLPGLSDPDLPLASLVKLYADCTLHGRADMKEPAAQGLSECITHASGAALQRCVVKVIGPLIRLLGERQTNVVRMAVVDSLTLLVNKCPMSARPFVTQLQATFLKCLGDTHRAMRLLGGQGLASIVGITPKLDPLLIDLARVPVHTVLTNWPGEHIPGDVKPDNLQPTIGGAATALTLAGVAAYPETSLQALRVCLIGSTGRASLSALNSVISYLSPLMCLPNTNSGEQSKPVEEEIEDEEEDEENNYGIVRPLGNPPKGSDFNPDAVRIAASTCIGCTMVAGEASLSKQPNPSGILEPVRMLEGQLFPTKVDEAYDHWAFQQSRAVALLIALKFAPRVVINEHSVEAGITAKFERLISDLCASSQSVVCQLGFRCIGCYVGYVVETPQLSEYNLTSMMQLLAQGLTHEMIDIRLLITVVASHIAWRSTLSDPNSSSNWLPGFLNVLLAGTRERNNGVRIGSETALAILCRFGAPPDKNPHASGAIMQRCVECAESGSRAPLDAILHRLRKQTWTAIWAQGCPDMDSTVVL</sequence>
<gene>
    <name evidence="6" type="ORF">CDAUBV1_LOCUS5533</name>
</gene>
<feature type="compositionally biased region" description="Acidic residues" evidence="4">
    <location>
        <begin position="3015"/>
        <end position="3026"/>
    </location>
</feature>
<dbReference type="FunFam" id="1.25.10.10:FF:000090">
    <property type="entry name" value="eIF-2-alpha kinase activator GCN1"/>
    <property type="match status" value="1"/>
</dbReference>
<accession>A0AAV2T5E9</accession>
<dbReference type="GO" id="GO:0019887">
    <property type="term" value="F:protein kinase regulator activity"/>
    <property type="evidence" value="ECO:0007669"/>
    <property type="project" value="TreeGrafter"/>
</dbReference>
<evidence type="ECO:0000259" key="5">
    <source>
        <dbReference type="SMART" id="SM01349"/>
    </source>
</evidence>
<evidence type="ECO:0000256" key="3">
    <source>
        <dbReference type="PROSITE-ProRule" id="PRU00103"/>
    </source>
</evidence>
<dbReference type="Pfam" id="PF23271">
    <property type="entry name" value="HEAT_GCN1"/>
    <property type="match status" value="2"/>
</dbReference>
<dbReference type="InterPro" id="IPR056810">
    <property type="entry name" value="GNC1-like_N"/>
</dbReference>
<dbReference type="InterPro" id="IPR021133">
    <property type="entry name" value="HEAT_type_2"/>
</dbReference>
<dbReference type="InterPro" id="IPR016024">
    <property type="entry name" value="ARM-type_fold"/>
</dbReference>
<dbReference type="PANTHER" id="PTHR23346">
    <property type="entry name" value="TRANSLATIONAL ACTIVATOR GCN1-RELATED"/>
    <property type="match status" value="1"/>
</dbReference>
<proteinExistence type="inferred from homology"/>